<evidence type="ECO:0000256" key="1">
    <source>
        <dbReference type="ARBA" id="ARBA00022692"/>
    </source>
</evidence>
<evidence type="ECO:0000259" key="5">
    <source>
        <dbReference type="PROSITE" id="PS50850"/>
    </source>
</evidence>
<feature type="transmembrane region" description="Helical" evidence="4">
    <location>
        <begin position="306"/>
        <end position="324"/>
    </location>
</feature>
<dbReference type="PROSITE" id="PS50850">
    <property type="entry name" value="MFS"/>
    <property type="match status" value="1"/>
</dbReference>
<dbReference type="InterPro" id="IPR011701">
    <property type="entry name" value="MFS"/>
</dbReference>
<protein>
    <submittedName>
        <fullName evidence="6">MFS transporter</fullName>
    </submittedName>
</protein>
<dbReference type="GO" id="GO:0022857">
    <property type="term" value="F:transmembrane transporter activity"/>
    <property type="evidence" value="ECO:0007669"/>
    <property type="project" value="InterPro"/>
</dbReference>
<feature type="transmembrane region" description="Helical" evidence="4">
    <location>
        <begin position="170"/>
        <end position="187"/>
    </location>
</feature>
<comment type="caution">
    <text evidence="6">The sequence shown here is derived from an EMBL/GenBank/DDBJ whole genome shotgun (WGS) entry which is preliminary data.</text>
</comment>
<evidence type="ECO:0000256" key="4">
    <source>
        <dbReference type="SAM" id="Phobius"/>
    </source>
</evidence>
<feature type="transmembrane region" description="Helical" evidence="4">
    <location>
        <begin position="140"/>
        <end position="164"/>
    </location>
</feature>
<feature type="transmembrane region" description="Helical" evidence="4">
    <location>
        <begin position="107"/>
        <end position="128"/>
    </location>
</feature>
<dbReference type="CDD" id="cd17324">
    <property type="entry name" value="MFS_NepI_like"/>
    <property type="match status" value="1"/>
</dbReference>
<name>A0A2S9QEW9_9HYPH</name>
<feature type="transmembrane region" description="Helical" evidence="4">
    <location>
        <begin position="249"/>
        <end position="270"/>
    </location>
</feature>
<dbReference type="PANTHER" id="PTHR42910">
    <property type="entry name" value="TRANSPORTER SCO4007-RELATED"/>
    <property type="match status" value="1"/>
</dbReference>
<dbReference type="PANTHER" id="PTHR42910:SF1">
    <property type="entry name" value="MAJOR FACILITATOR SUPERFAMILY (MFS) PROFILE DOMAIN-CONTAINING PROTEIN"/>
    <property type="match status" value="1"/>
</dbReference>
<feature type="transmembrane region" description="Helical" evidence="4">
    <location>
        <begin position="345"/>
        <end position="364"/>
    </location>
</feature>
<proteinExistence type="predicted"/>
<dbReference type="OrthoDB" id="9815356at2"/>
<keyword evidence="3 4" id="KW-0472">Membrane</keyword>
<dbReference type="Proteomes" id="UP000237682">
    <property type="component" value="Unassembled WGS sequence"/>
</dbReference>
<organism evidence="6 7">
    <name type="scientific">Labrys okinawensis</name>
    <dbReference type="NCBI Taxonomy" id="346911"/>
    <lineage>
        <taxon>Bacteria</taxon>
        <taxon>Pseudomonadati</taxon>
        <taxon>Pseudomonadota</taxon>
        <taxon>Alphaproteobacteria</taxon>
        <taxon>Hyphomicrobiales</taxon>
        <taxon>Xanthobacteraceae</taxon>
        <taxon>Labrys</taxon>
    </lineage>
</organism>
<accession>A0A2S9QEW9</accession>
<keyword evidence="2 4" id="KW-1133">Transmembrane helix</keyword>
<dbReference type="Pfam" id="PF07690">
    <property type="entry name" value="MFS_1"/>
    <property type="match status" value="1"/>
</dbReference>
<feature type="transmembrane region" description="Helical" evidence="4">
    <location>
        <begin position="222"/>
        <end position="243"/>
    </location>
</feature>
<gene>
    <name evidence="6" type="ORF">C5L14_08275</name>
</gene>
<evidence type="ECO:0000256" key="3">
    <source>
        <dbReference type="ARBA" id="ARBA00023136"/>
    </source>
</evidence>
<evidence type="ECO:0000313" key="7">
    <source>
        <dbReference type="Proteomes" id="UP000237682"/>
    </source>
</evidence>
<dbReference type="SUPFAM" id="SSF103473">
    <property type="entry name" value="MFS general substrate transporter"/>
    <property type="match status" value="1"/>
</dbReference>
<evidence type="ECO:0000313" key="6">
    <source>
        <dbReference type="EMBL" id="PRH87897.1"/>
    </source>
</evidence>
<feature type="transmembrane region" description="Helical" evidence="4">
    <location>
        <begin position="54"/>
        <end position="75"/>
    </location>
</feature>
<dbReference type="InterPro" id="IPR036259">
    <property type="entry name" value="MFS_trans_sf"/>
</dbReference>
<dbReference type="InterPro" id="IPR020846">
    <property type="entry name" value="MFS_dom"/>
</dbReference>
<feature type="domain" description="Major facilitator superfamily (MFS) profile" evidence="5">
    <location>
        <begin position="15"/>
        <end position="394"/>
    </location>
</feature>
<dbReference type="AlphaFoldDB" id="A0A2S9QEW9"/>
<dbReference type="EMBL" id="PUEJ01000003">
    <property type="protein sequence ID" value="PRH87897.1"/>
    <property type="molecule type" value="Genomic_DNA"/>
</dbReference>
<feature type="transmembrane region" description="Helical" evidence="4">
    <location>
        <begin position="12"/>
        <end position="34"/>
    </location>
</feature>
<dbReference type="RefSeq" id="WP_105861565.1">
    <property type="nucleotide sequence ID" value="NZ_PUEJ01000003.1"/>
</dbReference>
<reference evidence="6 7" key="1">
    <citation type="submission" date="2018-02" db="EMBL/GenBank/DDBJ databases">
        <title>Whole genome sequencing of endophytic bacterium.</title>
        <authorList>
            <person name="Eedara R."/>
            <person name="Podile A.R."/>
        </authorList>
    </citation>
    <scope>NUCLEOTIDE SEQUENCE [LARGE SCALE GENOMIC DNA]</scope>
    <source>
        <strain evidence="6 7">RP1T</strain>
    </source>
</reference>
<feature type="transmembrane region" description="Helical" evidence="4">
    <location>
        <begin position="370"/>
        <end position="390"/>
    </location>
</feature>
<keyword evidence="1 4" id="KW-0812">Transmembrane</keyword>
<feature type="transmembrane region" description="Helical" evidence="4">
    <location>
        <begin position="82"/>
        <end position="101"/>
    </location>
</feature>
<feature type="transmembrane region" description="Helical" evidence="4">
    <location>
        <begin position="282"/>
        <end position="300"/>
    </location>
</feature>
<evidence type="ECO:0000256" key="2">
    <source>
        <dbReference type="ARBA" id="ARBA00022989"/>
    </source>
</evidence>
<keyword evidence="7" id="KW-1185">Reference proteome</keyword>
<dbReference type="Gene3D" id="1.20.1250.20">
    <property type="entry name" value="MFS general substrate transporter like domains"/>
    <property type="match status" value="2"/>
</dbReference>
<sequence>MENTVAAAAVRQAAPALVLTLAIATGAIVGNLYYAQPLVAKIAPAIGIGPDLAGAIVSLTQIGYGLGLILLVPLADLVENKVLALATLVCAAASLLLAAGAQGAVAFLFASLAIGIFSAGAQILVPFITHFVPPERRGRAVGLVMAGLITGIMLARPAALFVAAYLDWRAVFLASAMLMIGIGAVLWRMMPRYQPSGTSHYGAVLASLPGLVRNTPILRRRALYQMLLFCAFNLFWTAAPLMLTERFGMSDYAIGLFALAGAGGALAAPLAGRLADHGHGRMATYGAMAALALAFLATALGEHILSLLVLIVATLVIDAAVQTNQIVSQRTIFSTAPAVRARINALYMTTVFIGGALGSLMGTLTYHAGGWMLTAATGAVLGIAGLVAFATERLEHRPPDEGGPR</sequence>